<keyword evidence="1" id="KW-0560">Oxidoreductase</keyword>
<evidence type="ECO:0000256" key="1">
    <source>
        <dbReference type="ARBA" id="ARBA00023002"/>
    </source>
</evidence>
<evidence type="ECO:0000256" key="2">
    <source>
        <dbReference type="ARBA" id="ARBA00048615"/>
    </source>
</evidence>
<organism evidence="5 6">
    <name type="scientific">Microbacterium maritypicum MF109</name>
    <dbReference type="NCBI Taxonomy" id="1333857"/>
    <lineage>
        <taxon>Bacteria</taxon>
        <taxon>Bacillati</taxon>
        <taxon>Actinomycetota</taxon>
        <taxon>Actinomycetes</taxon>
        <taxon>Micrococcales</taxon>
        <taxon>Microbacteriaceae</taxon>
        <taxon>Microbacterium</taxon>
    </lineage>
</organism>
<protein>
    <recommendedName>
        <fullName evidence="7">Mannitol dehydrogenase C-terminal domain-containing protein</fullName>
    </recommendedName>
</protein>
<dbReference type="InterPro" id="IPR013118">
    <property type="entry name" value="Mannitol_DH_C"/>
</dbReference>
<evidence type="ECO:0000313" key="5">
    <source>
        <dbReference type="EMBL" id="EQM79549.1"/>
    </source>
</evidence>
<dbReference type="PRINTS" id="PR00084">
    <property type="entry name" value="MTLDHDRGNASE"/>
</dbReference>
<evidence type="ECO:0008006" key="7">
    <source>
        <dbReference type="Google" id="ProtNLM"/>
    </source>
</evidence>
<dbReference type="Pfam" id="PF08125">
    <property type="entry name" value="Mannitol_dh_C"/>
    <property type="match status" value="1"/>
</dbReference>
<name>T5KL75_MICMQ</name>
<dbReference type="SUPFAM" id="SSF48179">
    <property type="entry name" value="6-phosphogluconate dehydrogenase C-terminal domain-like"/>
    <property type="match status" value="1"/>
</dbReference>
<dbReference type="InterPro" id="IPR050988">
    <property type="entry name" value="Mannitol_DH/Oxidoreductase"/>
</dbReference>
<sequence length="417" mass="44700">MRRCRGHRIVTGPARTQHPPVRAAHLGMGAFHRAHQAWYTQQANDRAGADDGWGIAAFTGRTPEAAELLSRNDGVYTVLERSAEGDRATTVQSIVRAVPGSDEASWLAVLADPQVAVLTVTVTEAGYSAGSAVPGRIADGLVARADTDAGPLAVVSCDNLPRNGRVLRDAVLKAAGTEAARISDTASFVDTVVDRITPAVTAVDIDAVRKLTGLDDPSTVVTEPFTEWILAGEFPGGAPDWAQGGGRFVADVGPYESRKLYLLNAGHSFLAAAGRLRGYETIAEAFDDRDLRGDTEALWAAQRTAVDLPAAELDGWLDDLRVRFANPRIAHRLDQIRRDSPIKVALRLVAPVRRRREDGLAVDDAQVHALETWIRSLLELDPTDTATAAVARTIGAVPESDRTRTVIDHLTPEGTLA</sequence>
<dbReference type="PATRIC" id="fig|1333857.3.peg.1481"/>
<dbReference type="Gene3D" id="1.10.1040.10">
    <property type="entry name" value="N-(1-d-carboxylethyl)-l-norvaline Dehydrogenase, domain 2"/>
    <property type="match status" value="1"/>
</dbReference>
<reference evidence="5 6" key="1">
    <citation type="journal article" date="2013" name="Genome Announc.">
        <title>Whole-genome sequences of five oyster-associated bacteria show potential for crude oil hydrocarbon degradation.</title>
        <authorList>
            <person name="Chauhan A."/>
            <person name="Green S."/>
            <person name="Pathak A."/>
            <person name="Thomas J."/>
            <person name="Venkatramanan R."/>
        </authorList>
    </citation>
    <scope>NUCLEOTIDE SEQUENCE [LARGE SCALE GENOMIC DNA]</scope>
    <source>
        <strain evidence="5 6">MF109</strain>
    </source>
</reference>
<dbReference type="Pfam" id="PF01232">
    <property type="entry name" value="Mannitol_dh"/>
    <property type="match status" value="1"/>
</dbReference>
<evidence type="ECO:0000259" key="4">
    <source>
        <dbReference type="Pfam" id="PF08125"/>
    </source>
</evidence>
<dbReference type="InterPro" id="IPR036291">
    <property type="entry name" value="NAD(P)-bd_dom_sf"/>
</dbReference>
<dbReference type="InterPro" id="IPR013131">
    <property type="entry name" value="Mannitol_DH_N"/>
</dbReference>
<gene>
    <name evidence="5" type="ORF">L687_15855</name>
</gene>
<dbReference type="PANTHER" id="PTHR43362:SF1">
    <property type="entry name" value="MANNITOL DEHYDROGENASE 2-RELATED"/>
    <property type="match status" value="1"/>
</dbReference>
<accession>T5KL75</accession>
<dbReference type="InterPro" id="IPR008927">
    <property type="entry name" value="6-PGluconate_DH-like_C_sf"/>
</dbReference>
<proteinExistence type="predicted"/>
<dbReference type="GO" id="GO:0008926">
    <property type="term" value="F:mannitol-1-phosphate 5-dehydrogenase activity"/>
    <property type="evidence" value="ECO:0007669"/>
    <property type="project" value="UniProtKB-EC"/>
</dbReference>
<comment type="catalytic activity">
    <reaction evidence="2">
        <text>D-mannitol 1-phosphate + NAD(+) = beta-D-fructose 6-phosphate + NADH + H(+)</text>
        <dbReference type="Rhea" id="RHEA:19661"/>
        <dbReference type="ChEBI" id="CHEBI:15378"/>
        <dbReference type="ChEBI" id="CHEBI:57540"/>
        <dbReference type="ChEBI" id="CHEBI:57634"/>
        <dbReference type="ChEBI" id="CHEBI:57945"/>
        <dbReference type="ChEBI" id="CHEBI:61381"/>
        <dbReference type="EC" id="1.1.1.17"/>
    </reaction>
</comment>
<comment type="caution">
    <text evidence="5">The sequence shown here is derived from an EMBL/GenBank/DDBJ whole genome shotgun (WGS) entry which is preliminary data.</text>
</comment>
<dbReference type="EMBL" id="ATAO01000168">
    <property type="protein sequence ID" value="EQM79549.1"/>
    <property type="molecule type" value="Genomic_DNA"/>
</dbReference>
<evidence type="ECO:0000259" key="3">
    <source>
        <dbReference type="Pfam" id="PF01232"/>
    </source>
</evidence>
<dbReference type="InterPro" id="IPR000669">
    <property type="entry name" value="Mannitol_DH"/>
</dbReference>
<feature type="domain" description="Mannitol dehydrogenase C-terminal" evidence="4">
    <location>
        <begin position="251"/>
        <end position="362"/>
    </location>
</feature>
<dbReference type="AlphaFoldDB" id="T5KL75"/>
<dbReference type="InterPro" id="IPR013328">
    <property type="entry name" value="6PGD_dom2"/>
</dbReference>
<dbReference type="Proteomes" id="UP000016033">
    <property type="component" value="Unassembled WGS sequence"/>
</dbReference>
<dbReference type="PANTHER" id="PTHR43362">
    <property type="entry name" value="MANNITOL DEHYDROGENASE DSF1-RELATED"/>
    <property type="match status" value="1"/>
</dbReference>
<evidence type="ECO:0000313" key="6">
    <source>
        <dbReference type="Proteomes" id="UP000016033"/>
    </source>
</evidence>
<dbReference type="SUPFAM" id="SSF51735">
    <property type="entry name" value="NAD(P)-binding Rossmann-fold domains"/>
    <property type="match status" value="1"/>
</dbReference>
<feature type="domain" description="Mannitol dehydrogenase N-terminal" evidence="3">
    <location>
        <begin position="22"/>
        <end position="242"/>
    </location>
</feature>
<dbReference type="Gene3D" id="3.40.50.720">
    <property type="entry name" value="NAD(P)-binding Rossmann-like Domain"/>
    <property type="match status" value="1"/>
</dbReference>